<proteinExistence type="predicted"/>
<keyword evidence="1" id="KW-0812">Transmembrane</keyword>
<sequence length="158" mass="18041">MSNDNEKCCVCFDLRLGAFLCAYIHLLYVLEEMIRVSVLLIIYEPPKDEADPQAAMVVVYIMFGSTIVMSVLYLAFTIFLIVALHKDKPKPVLVFIKFQYFLIGMTVLGFIRYLSYYDVASLCYNLLALIITVYFVTVLKSYHKKMLLVGTGPSYMVA</sequence>
<keyword evidence="1" id="KW-0472">Membrane</keyword>
<feature type="transmembrane region" description="Helical" evidence="1">
    <location>
        <begin position="119"/>
        <end position="139"/>
    </location>
</feature>
<name>A0A9P0C2E2_CHRIL</name>
<gene>
    <name evidence="2" type="ORF">CINC_LOCUS11893</name>
</gene>
<dbReference type="AlphaFoldDB" id="A0A9P0C2E2"/>
<feature type="transmembrane region" description="Helical" evidence="1">
    <location>
        <begin position="94"/>
        <end position="113"/>
    </location>
</feature>
<dbReference type="Proteomes" id="UP001154114">
    <property type="component" value="Chromosome 7"/>
</dbReference>
<dbReference type="OrthoDB" id="2354286at2759"/>
<evidence type="ECO:0000313" key="2">
    <source>
        <dbReference type="EMBL" id="CAH0625261.1"/>
    </source>
</evidence>
<evidence type="ECO:0000313" key="3">
    <source>
        <dbReference type="Proteomes" id="UP001154114"/>
    </source>
</evidence>
<evidence type="ECO:0000256" key="1">
    <source>
        <dbReference type="SAM" id="Phobius"/>
    </source>
</evidence>
<keyword evidence="3" id="KW-1185">Reference proteome</keyword>
<accession>A0A9P0C2E2</accession>
<organism evidence="2 3">
    <name type="scientific">Chrysodeixis includens</name>
    <name type="common">Soybean looper</name>
    <name type="synonym">Pseudoplusia includens</name>
    <dbReference type="NCBI Taxonomy" id="689277"/>
    <lineage>
        <taxon>Eukaryota</taxon>
        <taxon>Metazoa</taxon>
        <taxon>Ecdysozoa</taxon>
        <taxon>Arthropoda</taxon>
        <taxon>Hexapoda</taxon>
        <taxon>Insecta</taxon>
        <taxon>Pterygota</taxon>
        <taxon>Neoptera</taxon>
        <taxon>Endopterygota</taxon>
        <taxon>Lepidoptera</taxon>
        <taxon>Glossata</taxon>
        <taxon>Ditrysia</taxon>
        <taxon>Noctuoidea</taxon>
        <taxon>Noctuidae</taxon>
        <taxon>Plusiinae</taxon>
        <taxon>Chrysodeixis</taxon>
    </lineage>
</organism>
<dbReference type="EMBL" id="LR824010">
    <property type="protein sequence ID" value="CAH0625261.1"/>
    <property type="molecule type" value="Genomic_DNA"/>
</dbReference>
<feature type="transmembrane region" description="Helical" evidence="1">
    <location>
        <begin position="57"/>
        <end position="82"/>
    </location>
</feature>
<protein>
    <submittedName>
        <fullName evidence="2">Uncharacterized protein</fullName>
    </submittedName>
</protein>
<reference evidence="2" key="1">
    <citation type="submission" date="2021-12" db="EMBL/GenBank/DDBJ databases">
        <authorList>
            <person name="King R."/>
        </authorList>
    </citation>
    <scope>NUCLEOTIDE SEQUENCE</scope>
</reference>
<keyword evidence="1" id="KW-1133">Transmembrane helix</keyword>